<organism evidence="2">
    <name type="scientific">Trypanosoma congolense (strain IL3000)</name>
    <dbReference type="NCBI Taxonomy" id="1068625"/>
    <lineage>
        <taxon>Eukaryota</taxon>
        <taxon>Discoba</taxon>
        <taxon>Euglenozoa</taxon>
        <taxon>Kinetoplastea</taxon>
        <taxon>Metakinetoplastina</taxon>
        <taxon>Trypanosomatida</taxon>
        <taxon>Trypanosomatidae</taxon>
        <taxon>Trypanosoma</taxon>
        <taxon>Nannomonas</taxon>
    </lineage>
</organism>
<evidence type="ECO:0000256" key="1">
    <source>
        <dbReference type="SAM" id="Phobius"/>
    </source>
</evidence>
<name>G0UKU1_TRYCI</name>
<proteinExistence type="predicted"/>
<keyword evidence="1" id="KW-0812">Transmembrane</keyword>
<sequence length="146" mass="16685">MEACRCKTVPHLLPMPVKRRYCTPKEDTHGGKRQALSQLLSALDMYFSVKIPSTSSKTDCTSILVVHCSSPTSSHSRKKKRRVKVHFLIMPIFSPCIGHVSLFFFSFFSSFLVSHSPPFVFVLFIFLKKFCPFLVTIELQQSTCYI</sequence>
<dbReference type="EMBL" id="HE575317">
    <property type="protein sequence ID" value="CCC89996.1"/>
    <property type="molecule type" value="Genomic_DNA"/>
</dbReference>
<gene>
    <name evidence="2" type="ORF">TCIL3000_4_800</name>
</gene>
<protein>
    <submittedName>
        <fullName evidence="2">Uncharacterized protein</fullName>
    </submittedName>
</protein>
<dbReference type="AlphaFoldDB" id="G0UKU1"/>
<reference evidence="2" key="1">
    <citation type="journal article" date="2012" name="Proc. Natl. Acad. Sci. U.S.A.">
        <title>Antigenic diversity is generated by distinct evolutionary mechanisms in African trypanosome species.</title>
        <authorList>
            <person name="Jackson A.P."/>
            <person name="Berry A."/>
            <person name="Aslett M."/>
            <person name="Allison H.C."/>
            <person name="Burton P."/>
            <person name="Vavrova-Anderson J."/>
            <person name="Brown R."/>
            <person name="Browne H."/>
            <person name="Corton N."/>
            <person name="Hauser H."/>
            <person name="Gamble J."/>
            <person name="Gilderthorp R."/>
            <person name="Marcello L."/>
            <person name="McQuillan J."/>
            <person name="Otto T.D."/>
            <person name="Quail M.A."/>
            <person name="Sanders M.J."/>
            <person name="van Tonder A."/>
            <person name="Ginger M.L."/>
            <person name="Field M.C."/>
            <person name="Barry J.D."/>
            <person name="Hertz-Fowler C."/>
            <person name="Berriman M."/>
        </authorList>
    </citation>
    <scope>NUCLEOTIDE SEQUENCE</scope>
    <source>
        <strain evidence="2">IL3000</strain>
    </source>
</reference>
<evidence type="ECO:0000313" key="2">
    <source>
        <dbReference type="EMBL" id="CCC89996.1"/>
    </source>
</evidence>
<keyword evidence="1" id="KW-0472">Membrane</keyword>
<keyword evidence="1" id="KW-1133">Transmembrane helix</keyword>
<feature type="transmembrane region" description="Helical" evidence="1">
    <location>
        <begin position="87"/>
        <end position="113"/>
    </location>
</feature>
<feature type="transmembrane region" description="Helical" evidence="1">
    <location>
        <begin position="119"/>
        <end position="137"/>
    </location>
</feature>
<accession>G0UKU1</accession>